<evidence type="ECO:0000313" key="1">
    <source>
        <dbReference type="EMBL" id="TLQ43022.1"/>
    </source>
</evidence>
<dbReference type="AlphaFoldDB" id="A0A5R9E239"/>
<dbReference type="RefSeq" id="WP_138052438.1">
    <property type="nucleotide sequence ID" value="NZ_VAWE01000001.1"/>
</dbReference>
<keyword evidence="2" id="KW-1185">Reference proteome</keyword>
<dbReference type="Proteomes" id="UP000305921">
    <property type="component" value="Unassembled WGS sequence"/>
</dbReference>
<name>A0A5R9E239_9ACTN</name>
<proteinExistence type="predicted"/>
<organism evidence="1 2">
    <name type="scientific">Streptomyces marianii</name>
    <dbReference type="NCBI Taxonomy" id="1817406"/>
    <lineage>
        <taxon>Bacteria</taxon>
        <taxon>Bacillati</taxon>
        <taxon>Actinomycetota</taxon>
        <taxon>Actinomycetes</taxon>
        <taxon>Kitasatosporales</taxon>
        <taxon>Streptomycetaceae</taxon>
        <taxon>Streptomyces</taxon>
    </lineage>
</organism>
<evidence type="ECO:0000313" key="2">
    <source>
        <dbReference type="Proteomes" id="UP000305921"/>
    </source>
</evidence>
<dbReference type="EMBL" id="VAWE01000001">
    <property type="protein sequence ID" value="TLQ43022.1"/>
    <property type="molecule type" value="Genomic_DNA"/>
</dbReference>
<reference evidence="1 2" key="1">
    <citation type="submission" date="2019-05" db="EMBL/GenBank/DDBJ databases">
        <title>Streptomyces marianii sp. nov., a novel marine actinomycete from southern coast of India.</title>
        <authorList>
            <person name="Iniyan A.M."/>
            <person name="Wink J."/>
            <person name="Ramprasad E."/>
            <person name="Ramana C.V."/>
            <person name="Bunk B."/>
            <person name="Sproer C."/>
            <person name="Joseph F.-J.R.S."/>
            <person name="Vincent S.G.P."/>
        </authorList>
    </citation>
    <scope>NUCLEOTIDE SEQUENCE [LARGE SCALE GENOMIC DNA]</scope>
    <source>
        <strain evidence="1 2">ICN19</strain>
    </source>
</reference>
<comment type="caution">
    <text evidence="1">The sequence shown here is derived from an EMBL/GenBank/DDBJ whole genome shotgun (WGS) entry which is preliminary data.</text>
</comment>
<accession>A0A5R9E239</accession>
<gene>
    <name evidence="1" type="ORF">FEF34_07545</name>
</gene>
<sequence length="64" mass="6503">MRAESSPAARTGAFIAVAIALFRLFRVRPVPAASVVPVAVRHGLAVLGRVPSPGSGGTRGRGLP</sequence>
<protein>
    <submittedName>
        <fullName evidence="1">Uncharacterized protein</fullName>
    </submittedName>
</protein>